<dbReference type="Gene3D" id="3.40.50.40">
    <property type="match status" value="1"/>
</dbReference>
<feature type="binding site" evidence="6">
    <location>
        <position position="57"/>
    </location>
    <ligand>
        <name>substrate</name>
    </ligand>
</feature>
<dbReference type="PIRSF" id="PIRSF001220">
    <property type="entry name" value="L-ASNase_gatD"/>
    <property type="match status" value="1"/>
</dbReference>
<dbReference type="eggNOG" id="COG0252">
    <property type="taxonomic scope" value="Bacteria"/>
</dbReference>
<evidence type="ECO:0000256" key="8">
    <source>
        <dbReference type="PROSITE-ProRule" id="PRU10100"/>
    </source>
</evidence>
<organism evidence="11 12">
    <name type="scientific">Haloplasma contractile SSD-17B</name>
    <dbReference type="NCBI Taxonomy" id="1033810"/>
    <lineage>
        <taxon>Bacteria</taxon>
        <taxon>Bacillati</taxon>
        <taxon>Mycoplasmatota</taxon>
        <taxon>Mollicutes</taxon>
        <taxon>Haloplasmatales</taxon>
        <taxon>Haloplasmataceae</taxon>
        <taxon>Haloplasma</taxon>
    </lineage>
</organism>
<comment type="caution">
    <text evidence="11">The sequence shown here is derived from an EMBL/GenBank/DDBJ whole genome shotgun (WGS) entry which is preliminary data.</text>
</comment>
<evidence type="ECO:0000256" key="6">
    <source>
        <dbReference type="PIRSR" id="PIRSR001220-2"/>
    </source>
</evidence>
<feature type="active site" evidence="7">
    <location>
        <position position="13"/>
    </location>
</feature>
<feature type="binding site" evidence="6">
    <location>
        <begin position="90"/>
        <end position="91"/>
    </location>
    <ligand>
        <name>substrate</name>
    </ligand>
</feature>
<dbReference type="InParanoid" id="U2FS21"/>
<feature type="active site" description="O-isoaspartyl threonine intermediate" evidence="5">
    <location>
        <position position="13"/>
    </location>
</feature>
<dbReference type="Pfam" id="PF17763">
    <property type="entry name" value="Asparaginase_C"/>
    <property type="match status" value="1"/>
</dbReference>
<evidence type="ECO:0000256" key="5">
    <source>
        <dbReference type="PIRSR" id="PIRSR001220-1"/>
    </source>
</evidence>
<dbReference type="InterPro" id="IPR027473">
    <property type="entry name" value="L-asparaginase_C"/>
</dbReference>
<dbReference type="Gene3D" id="3.40.50.1170">
    <property type="entry name" value="L-asparaginase, N-terminal domain"/>
    <property type="match status" value="1"/>
</dbReference>
<dbReference type="FunFam" id="3.40.50.40:FF:000003">
    <property type="entry name" value="L-asparaginase 2"/>
    <property type="match status" value="1"/>
</dbReference>
<dbReference type="EMBL" id="AFNU02000001">
    <property type="protein sequence ID" value="ERJ13759.1"/>
    <property type="molecule type" value="Genomic_DNA"/>
</dbReference>
<reference evidence="11 12" key="1">
    <citation type="journal article" date="2011" name="J. Bacteriol.">
        <title>Genome sequence of Haloplasma contractile, an unusual contractile bacterium from a deep-sea anoxic brine lake.</title>
        <authorList>
            <person name="Antunes A."/>
            <person name="Alam I."/>
            <person name="El Dorry H."/>
            <person name="Siam R."/>
            <person name="Robertson A."/>
            <person name="Bajic V.B."/>
            <person name="Stingl U."/>
        </authorList>
    </citation>
    <scope>NUCLEOTIDE SEQUENCE [LARGE SCALE GENOMIC DNA]</scope>
    <source>
        <strain evidence="11 12">SSD-17B</strain>
    </source>
</reference>
<dbReference type="PROSITE" id="PS51732">
    <property type="entry name" value="ASN_GLN_ASE_3"/>
    <property type="match status" value="1"/>
</dbReference>
<dbReference type="PANTHER" id="PTHR11707">
    <property type="entry name" value="L-ASPARAGINASE"/>
    <property type="match status" value="1"/>
</dbReference>
<evidence type="ECO:0000259" key="9">
    <source>
        <dbReference type="Pfam" id="PF00710"/>
    </source>
</evidence>
<dbReference type="SFLD" id="SFLDS00057">
    <property type="entry name" value="Glutaminase/Asparaginase"/>
    <property type="match status" value="1"/>
</dbReference>
<dbReference type="PROSITE" id="PS00917">
    <property type="entry name" value="ASN_GLN_ASE_2"/>
    <property type="match status" value="1"/>
</dbReference>
<dbReference type="GO" id="GO:0004067">
    <property type="term" value="F:asparaginase activity"/>
    <property type="evidence" value="ECO:0007669"/>
    <property type="project" value="UniProtKB-UniRule"/>
</dbReference>
<protein>
    <recommendedName>
        <fullName evidence="2">asparaginase</fullName>
        <ecNumber evidence="2">3.5.1.1</ecNumber>
    </recommendedName>
</protein>
<keyword evidence="12" id="KW-1185">Reference proteome</keyword>
<reference evidence="11 12" key="2">
    <citation type="journal article" date="2013" name="PLoS ONE">
        <title>INDIGO - INtegrated Data Warehouse of MIcrobial GenOmes with Examples from the Red Sea Extremophiles.</title>
        <authorList>
            <person name="Alam I."/>
            <person name="Antunes A."/>
            <person name="Kamau A.A."/>
            <person name="Ba Alawi W."/>
            <person name="Kalkatawi M."/>
            <person name="Stingl U."/>
            <person name="Bajic V.B."/>
        </authorList>
    </citation>
    <scope>NUCLEOTIDE SEQUENCE [LARGE SCALE GENOMIC DNA]</scope>
    <source>
        <strain evidence="11 12">SSD-17B</strain>
    </source>
</reference>
<dbReference type="InterPro" id="IPR004550">
    <property type="entry name" value="AsnASE_II"/>
</dbReference>
<dbReference type="FunFam" id="3.40.50.1170:FF:000001">
    <property type="entry name" value="L-asparaginase 2"/>
    <property type="match status" value="1"/>
</dbReference>
<evidence type="ECO:0000256" key="2">
    <source>
        <dbReference type="ARBA" id="ARBA00012920"/>
    </source>
</evidence>
<evidence type="ECO:0000256" key="7">
    <source>
        <dbReference type="PROSITE-ProRule" id="PRU10099"/>
    </source>
</evidence>
<dbReference type="PRINTS" id="PR00139">
    <property type="entry name" value="ASNGLNASE"/>
</dbReference>
<feature type="domain" description="L-asparaginase N-terminal" evidence="9">
    <location>
        <begin position="4"/>
        <end position="193"/>
    </location>
</feature>
<dbReference type="InterPro" id="IPR027475">
    <property type="entry name" value="Asparaginase/glutaminase_AS2"/>
</dbReference>
<dbReference type="SUPFAM" id="SSF53774">
    <property type="entry name" value="Glutaminase/Asparaginase"/>
    <property type="match status" value="1"/>
</dbReference>
<dbReference type="GO" id="GO:0006528">
    <property type="term" value="P:asparagine metabolic process"/>
    <property type="evidence" value="ECO:0007669"/>
    <property type="project" value="InterPro"/>
</dbReference>
<gene>
    <name evidence="11" type="primary">ansA</name>
    <name evidence="11" type="ORF">HLPCO_000425</name>
</gene>
<evidence type="ECO:0000256" key="3">
    <source>
        <dbReference type="ARBA" id="ARBA00022801"/>
    </source>
</evidence>
<dbReference type="SMART" id="SM00870">
    <property type="entry name" value="Asparaginase"/>
    <property type="match status" value="1"/>
</dbReference>
<dbReference type="InterPro" id="IPR036152">
    <property type="entry name" value="Asp/glu_Ase-like_sf"/>
</dbReference>
<dbReference type="InterPro" id="IPR037152">
    <property type="entry name" value="L-asparaginase_N_sf"/>
</dbReference>
<dbReference type="PROSITE" id="PS00144">
    <property type="entry name" value="ASN_GLN_ASE_1"/>
    <property type="match status" value="1"/>
</dbReference>
<dbReference type="InterPro" id="IPR027474">
    <property type="entry name" value="L-asparaginase_N"/>
</dbReference>
<evidence type="ECO:0000313" key="11">
    <source>
        <dbReference type="EMBL" id="ERJ13759.1"/>
    </source>
</evidence>
<keyword evidence="3 11" id="KW-0378">Hydrolase</keyword>
<accession>U2FS21</accession>
<dbReference type="OrthoDB" id="9788068at2"/>
<comment type="similarity">
    <text evidence="1">Belongs to the asparaginase 1 family.</text>
</comment>
<dbReference type="InterPro" id="IPR040919">
    <property type="entry name" value="Asparaginase_C"/>
</dbReference>
<comment type="catalytic activity">
    <reaction evidence="4">
        <text>L-asparagine + H2O = L-aspartate + NH4(+)</text>
        <dbReference type="Rhea" id="RHEA:21016"/>
        <dbReference type="ChEBI" id="CHEBI:15377"/>
        <dbReference type="ChEBI" id="CHEBI:28938"/>
        <dbReference type="ChEBI" id="CHEBI:29991"/>
        <dbReference type="ChEBI" id="CHEBI:58048"/>
        <dbReference type="EC" id="3.5.1.1"/>
    </reaction>
</comment>
<dbReference type="PANTHER" id="PTHR11707:SF28">
    <property type="entry name" value="60 KDA LYSOPHOSPHOLIPASE"/>
    <property type="match status" value="1"/>
</dbReference>
<evidence type="ECO:0000256" key="1">
    <source>
        <dbReference type="ARBA" id="ARBA00010518"/>
    </source>
</evidence>
<evidence type="ECO:0000256" key="4">
    <source>
        <dbReference type="ARBA" id="ARBA00049366"/>
    </source>
</evidence>
<name>U2FS21_9MOLU</name>
<evidence type="ECO:0000313" key="12">
    <source>
        <dbReference type="Proteomes" id="UP000005707"/>
    </source>
</evidence>
<dbReference type="AlphaFoldDB" id="U2FS21"/>
<proteinExistence type="inferred from homology"/>
<dbReference type="Pfam" id="PF00710">
    <property type="entry name" value="Asparaginase"/>
    <property type="match status" value="1"/>
</dbReference>
<feature type="domain" description="Asparaginase/glutaminase C-terminal" evidence="10">
    <location>
        <begin position="209"/>
        <end position="324"/>
    </location>
</feature>
<dbReference type="EC" id="3.5.1.1" evidence="2"/>
<dbReference type="RefSeq" id="WP_008826135.1">
    <property type="nucleotide sequence ID" value="NZ_AFNU02000001.1"/>
</dbReference>
<sequence>MDKKIAIIFTGGTISMKIDDDLSAAVPSLSGEEIMRHVTHLDEKAHVEINNFSALPSPFVNPEMMFDLALLIESYIERDDIDAVVVTHGTDTLEETAYFLDLRLKTEKPIVLTGSMRNGSELGYDGPSNLAAAVCAAVSDYSKNKEVLVVMNDEVFAAREVTKTHTLTLDTFQSVEFGPLGIVDHNEVIYYRNVTSPSPHIPAEEIEKNVHLLKMTAGFDKALFDYLIDYGAKGIVIEAFGRGNVPPTLVPSIKRAIGLGIKIVLVSRCPQGRVLDTYGYDGGGKMLSDLGVIFGGSLNGQKARLKLILALGYNNDYDYIKNIFENDL</sequence>
<evidence type="ECO:0000259" key="10">
    <source>
        <dbReference type="Pfam" id="PF17763"/>
    </source>
</evidence>
<dbReference type="FunCoup" id="U2FS21">
    <property type="interactions" value="36"/>
</dbReference>
<dbReference type="PIRSF" id="PIRSF500176">
    <property type="entry name" value="L_ASNase"/>
    <property type="match status" value="1"/>
</dbReference>
<dbReference type="STRING" id="1033810.HLPCO_000425"/>
<dbReference type="InterPro" id="IPR020827">
    <property type="entry name" value="Asparaginase/glutaminase_AS1"/>
</dbReference>
<feature type="active site" evidence="8">
    <location>
        <position position="90"/>
    </location>
</feature>
<dbReference type="InterPro" id="IPR006034">
    <property type="entry name" value="Asparaginase/glutaminase-like"/>
</dbReference>
<dbReference type="CDD" id="cd08964">
    <property type="entry name" value="L-asparaginase_II"/>
    <property type="match status" value="1"/>
</dbReference>
<dbReference type="Proteomes" id="UP000005707">
    <property type="component" value="Unassembled WGS sequence"/>
</dbReference>